<keyword evidence="5" id="KW-0663">Pyridoxal phosphate</keyword>
<dbReference type="SUPFAM" id="SSF102114">
    <property type="entry name" value="Radical SAM enzymes"/>
    <property type="match status" value="1"/>
</dbReference>
<dbReference type="Pfam" id="PF12544">
    <property type="entry name" value="LAM_C"/>
    <property type="match status" value="1"/>
</dbReference>
<dbReference type="SFLD" id="SFLDG01070">
    <property type="entry name" value="PLP-dependent"/>
    <property type="match status" value="1"/>
</dbReference>
<proteinExistence type="predicted"/>
<evidence type="ECO:0000313" key="11">
    <source>
        <dbReference type="Proteomes" id="UP000702425"/>
    </source>
</evidence>
<dbReference type="RefSeq" id="WP_172192064.1">
    <property type="nucleotide sequence ID" value="NZ_CAWPPK010000059.1"/>
</dbReference>
<evidence type="ECO:0000313" key="10">
    <source>
        <dbReference type="EMBL" id="NQE37768.1"/>
    </source>
</evidence>
<dbReference type="InterPro" id="IPR007197">
    <property type="entry name" value="rSAM"/>
</dbReference>
<dbReference type="Proteomes" id="UP000702425">
    <property type="component" value="Unassembled WGS sequence"/>
</dbReference>
<reference evidence="10 11" key="1">
    <citation type="journal article" date="2020" name="Sci. Rep.">
        <title>A novel cyanobacterial geosmin producer, revising GeoA distribution and dispersion patterns in Bacteria.</title>
        <authorList>
            <person name="Churro C."/>
            <person name="Semedo-Aguiar A.P."/>
            <person name="Silva A.D."/>
            <person name="Pereira-Leal J.B."/>
            <person name="Leite R.B."/>
        </authorList>
    </citation>
    <scope>NUCLEOTIDE SEQUENCE [LARGE SCALE GENOMIC DNA]</scope>
    <source>
        <strain evidence="10 11">IPMA8</strain>
    </source>
</reference>
<evidence type="ECO:0000256" key="6">
    <source>
        <dbReference type="ARBA" id="ARBA00023004"/>
    </source>
</evidence>
<keyword evidence="8 10" id="KW-0413">Isomerase</keyword>
<comment type="cofactor">
    <cofactor evidence="1">
        <name>pyridoxal 5'-phosphate</name>
        <dbReference type="ChEBI" id="CHEBI:597326"/>
    </cofactor>
</comment>
<dbReference type="CDD" id="cd01335">
    <property type="entry name" value="Radical_SAM"/>
    <property type="match status" value="1"/>
</dbReference>
<keyword evidence="7" id="KW-0411">Iron-sulfur</keyword>
<dbReference type="GO" id="GO:0050066">
    <property type="term" value="F:L-lysine 2,3-aminomutase activity"/>
    <property type="evidence" value="ECO:0007669"/>
    <property type="project" value="UniProtKB-EC"/>
</dbReference>
<dbReference type="Gene3D" id="3.20.20.70">
    <property type="entry name" value="Aldolase class I"/>
    <property type="match status" value="1"/>
</dbReference>
<dbReference type="InterPro" id="IPR025895">
    <property type="entry name" value="LAM_C_dom"/>
</dbReference>
<comment type="caution">
    <text evidence="10">The sequence shown here is derived from an EMBL/GenBank/DDBJ whole genome shotgun (WGS) entry which is preliminary data.</text>
</comment>
<dbReference type="Gene3D" id="6.10.140.1170">
    <property type="match status" value="1"/>
</dbReference>
<evidence type="ECO:0000259" key="9">
    <source>
        <dbReference type="PROSITE" id="PS51918"/>
    </source>
</evidence>
<dbReference type="PANTHER" id="PTHR30538:SF1">
    <property type="entry name" value="L-LYSINE 2,3-AMINOMUTASE"/>
    <property type="match status" value="1"/>
</dbReference>
<keyword evidence="2" id="KW-0004">4Fe-4S</keyword>
<dbReference type="InterPro" id="IPR013785">
    <property type="entry name" value="Aldolase_TIM"/>
</dbReference>
<evidence type="ECO:0000256" key="4">
    <source>
        <dbReference type="ARBA" id="ARBA00022723"/>
    </source>
</evidence>
<dbReference type="EC" id="5.4.3.2" evidence="10"/>
<feature type="domain" description="Radical SAM core" evidence="9">
    <location>
        <begin position="128"/>
        <end position="339"/>
    </location>
</feature>
<keyword evidence="6" id="KW-0408">Iron</keyword>
<evidence type="ECO:0000256" key="3">
    <source>
        <dbReference type="ARBA" id="ARBA00022691"/>
    </source>
</evidence>
<keyword evidence="4" id="KW-0479">Metal-binding</keyword>
<dbReference type="SFLD" id="SFLDS00029">
    <property type="entry name" value="Radical_SAM"/>
    <property type="match status" value="1"/>
</dbReference>
<accession>A0ABX2D7H6</accession>
<evidence type="ECO:0000256" key="2">
    <source>
        <dbReference type="ARBA" id="ARBA00022485"/>
    </source>
</evidence>
<dbReference type="PIRSF" id="PIRSF004911">
    <property type="entry name" value="DUF160"/>
    <property type="match status" value="1"/>
</dbReference>
<dbReference type="EMBL" id="SRRZ01000151">
    <property type="protein sequence ID" value="NQE37768.1"/>
    <property type="molecule type" value="Genomic_DNA"/>
</dbReference>
<sequence>MIENALLHKGLIHTSSRREEICQIFGESYDPDRWKDWRWQMRHRLCKLEHFQGLLKLASAEQRGLSIAPEKFAVAVTPHFASLLDPGDPLCPLRLQVVPREEELTVDAADMADPCGEDHDSPVPGLVHRYPDRVLLLALDTCAAYCRYCTRSRLVSQGEMYPVTRRLDAIVAYLEEHTEVRDVLISGGDPLLMSDEPLDNLLGRLRAIPHIEFVRIGSRVPSFLPQRITPELVAVLRKHRVWLSVHFCHVRELTPEVAQACDLLADGGIPLGSQTVLLKGVNDSEEALKNLFHGLLKLRVRPYYLYQCDPVVGTAHLRTSVQTGIDLISKLRGHTTGYAVPTYVIDAPGGGGKVPIQAETLLAYENGKAVVRNWEGKTYNYVDPVE</sequence>
<dbReference type="PROSITE" id="PS51918">
    <property type="entry name" value="RADICAL_SAM"/>
    <property type="match status" value="1"/>
</dbReference>
<protein>
    <submittedName>
        <fullName evidence="10">L-lysine 2,3-aminomutase</fullName>
        <ecNumber evidence="10">5.4.3.2</ecNumber>
    </submittedName>
</protein>
<dbReference type="Pfam" id="PF04055">
    <property type="entry name" value="Radical_SAM"/>
    <property type="match status" value="1"/>
</dbReference>
<name>A0ABX2D7H6_9CYAN</name>
<organism evidence="10 11">
    <name type="scientific">Microcoleus asticus IPMA8</name>
    <dbReference type="NCBI Taxonomy" id="2563858"/>
    <lineage>
        <taxon>Bacteria</taxon>
        <taxon>Bacillati</taxon>
        <taxon>Cyanobacteriota</taxon>
        <taxon>Cyanophyceae</taxon>
        <taxon>Oscillatoriophycideae</taxon>
        <taxon>Oscillatoriales</taxon>
        <taxon>Microcoleaceae</taxon>
        <taxon>Microcoleus</taxon>
        <taxon>Microcoleus asticus</taxon>
    </lineage>
</organism>
<dbReference type="InterPro" id="IPR003739">
    <property type="entry name" value="Lys_aminomutase/Glu_NH3_mut"/>
</dbReference>
<evidence type="ECO:0000256" key="8">
    <source>
        <dbReference type="ARBA" id="ARBA00023235"/>
    </source>
</evidence>
<dbReference type="InterPro" id="IPR058240">
    <property type="entry name" value="rSAM_sf"/>
</dbReference>
<dbReference type="NCBIfam" id="TIGR00238">
    <property type="entry name" value="KamA family radical SAM protein"/>
    <property type="match status" value="1"/>
</dbReference>
<dbReference type="InterPro" id="IPR006638">
    <property type="entry name" value="Elp3/MiaA/NifB-like_rSAM"/>
</dbReference>
<evidence type="ECO:0000256" key="5">
    <source>
        <dbReference type="ARBA" id="ARBA00022898"/>
    </source>
</evidence>
<dbReference type="SMART" id="SM00729">
    <property type="entry name" value="Elp3"/>
    <property type="match status" value="1"/>
</dbReference>
<keyword evidence="3" id="KW-0949">S-adenosyl-L-methionine</keyword>
<dbReference type="PANTHER" id="PTHR30538">
    <property type="entry name" value="LYSINE 2,3-AMINOMUTASE-RELATED"/>
    <property type="match status" value="1"/>
</dbReference>
<gene>
    <name evidence="10" type="primary">kamA</name>
    <name evidence="10" type="ORF">E5S67_05549</name>
</gene>
<keyword evidence="11" id="KW-1185">Reference proteome</keyword>
<evidence type="ECO:0000256" key="1">
    <source>
        <dbReference type="ARBA" id="ARBA00001933"/>
    </source>
</evidence>
<evidence type="ECO:0000256" key="7">
    <source>
        <dbReference type="ARBA" id="ARBA00023014"/>
    </source>
</evidence>